<dbReference type="EMBL" id="JBHTIS010000095">
    <property type="protein sequence ID" value="MFD1044652.1"/>
    <property type="molecule type" value="Genomic_DNA"/>
</dbReference>
<sequence length="440" mass="48940">MLLSFSVRNFRSFRDEQTLSMTRSRRIAAHNANSGPDVNPVTGVYGGNASGKSNLLLALRFMGSALRDSHAKWGPDSGVPFDPFRLAGDSERSTSRFEVDVSVKGVRYQYGFELTAEEIRQEWLYAYPHGRQQTWFERDSTSAEQWHFGKNMTGKNRVISELTRPNSLFLSTAAASKHDQISALYSWFSNDLRFADHGNFNSRLQVTLNEIKAQQASADQLKRLLKVADLGICDMKVINEDAGARRKMLTILQSAMADVDQTEGLNQALDILAERSRTRIELQHSSSTGQGAVSLPFDTESMGTRSLIALGGPVLQALRLGHTLLVDEIDTSLHPSLVAELVRLFKSPTTNPGHAQLIFTSHDTALLGNLLGNEPVLDRDQTWFVEKDQAGASALYPLTDFHPRKQENLERGYLQGRYGALPFVNMQKLVPQSRNPSGDT</sequence>
<proteinExistence type="predicted"/>
<organism evidence="2 3">
    <name type="scientific">Kibdelosporangium lantanae</name>
    <dbReference type="NCBI Taxonomy" id="1497396"/>
    <lineage>
        <taxon>Bacteria</taxon>
        <taxon>Bacillati</taxon>
        <taxon>Actinomycetota</taxon>
        <taxon>Actinomycetes</taxon>
        <taxon>Pseudonocardiales</taxon>
        <taxon>Pseudonocardiaceae</taxon>
        <taxon>Kibdelosporangium</taxon>
    </lineage>
</organism>
<dbReference type="SUPFAM" id="SSF52540">
    <property type="entry name" value="P-loop containing nucleoside triphosphate hydrolases"/>
    <property type="match status" value="1"/>
</dbReference>
<comment type="caution">
    <text evidence="2">The sequence shown here is derived from an EMBL/GenBank/DDBJ whole genome shotgun (WGS) entry which is preliminary data.</text>
</comment>
<dbReference type="Pfam" id="PF13304">
    <property type="entry name" value="AAA_21"/>
    <property type="match status" value="1"/>
</dbReference>
<name>A0ABW3M2Y9_9PSEU</name>
<dbReference type="PANTHER" id="PTHR40396:SF1">
    <property type="entry name" value="ATPASE AAA-TYPE CORE DOMAIN-CONTAINING PROTEIN"/>
    <property type="match status" value="1"/>
</dbReference>
<dbReference type="InterPro" id="IPR027417">
    <property type="entry name" value="P-loop_NTPase"/>
</dbReference>
<keyword evidence="3" id="KW-1185">Reference proteome</keyword>
<protein>
    <submittedName>
        <fullName evidence="2">ATP/GTP-binding protein</fullName>
    </submittedName>
</protein>
<dbReference type="InterPro" id="IPR003959">
    <property type="entry name" value="ATPase_AAA_core"/>
</dbReference>
<dbReference type="PANTHER" id="PTHR40396">
    <property type="entry name" value="ATPASE-LIKE PROTEIN"/>
    <property type="match status" value="1"/>
</dbReference>
<evidence type="ECO:0000313" key="3">
    <source>
        <dbReference type="Proteomes" id="UP001597045"/>
    </source>
</evidence>
<dbReference type="Gene3D" id="3.40.50.300">
    <property type="entry name" value="P-loop containing nucleotide triphosphate hydrolases"/>
    <property type="match status" value="1"/>
</dbReference>
<accession>A0ABW3M2Y9</accession>
<evidence type="ECO:0000259" key="1">
    <source>
        <dbReference type="Pfam" id="PF13304"/>
    </source>
</evidence>
<gene>
    <name evidence="2" type="ORF">ACFQ1S_03100</name>
</gene>
<feature type="domain" description="ATPase AAA-type core" evidence="1">
    <location>
        <begin position="41"/>
        <end position="367"/>
    </location>
</feature>
<evidence type="ECO:0000313" key="2">
    <source>
        <dbReference type="EMBL" id="MFD1044652.1"/>
    </source>
</evidence>
<dbReference type="Proteomes" id="UP001597045">
    <property type="component" value="Unassembled WGS sequence"/>
</dbReference>
<reference evidence="3" key="1">
    <citation type="journal article" date="2019" name="Int. J. Syst. Evol. Microbiol.">
        <title>The Global Catalogue of Microorganisms (GCM) 10K type strain sequencing project: providing services to taxonomists for standard genome sequencing and annotation.</title>
        <authorList>
            <consortium name="The Broad Institute Genomics Platform"/>
            <consortium name="The Broad Institute Genome Sequencing Center for Infectious Disease"/>
            <person name="Wu L."/>
            <person name="Ma J."/>
        </authorList>
    </citation>
    <scope>NUCLEOTIDE SEQUENCE [LARGE SCALE GENOMIC DNA]</scope>
    <source>
        <strain evidence="3">JCM 31486</strain>
    </source>
</reference>